<name>A0A2N7JTZ2_9VIBR</name>
<keyword evidence="1" id="KW-0812">Transmembrane</keyword>
<proteinExistence type="predicted"/>
<organism evidence="2 3">
    <name type="scientific">Vibrio lentus</name>
    <dbReference type="NCBI Taxonomy" id="136468"/>
    <lineage>
        <taxon>Bacteria</taxon>
        <taxon>Pseudomonadati</taxon>
        <taxon>Pseudomonadota</taxon>
        <taxon>Gammaproteobacteria</taxon>
        <taxon>Vibrionales</taxon>
        <taxon>Vibrionaceae</taxon>
        <taxon>Vibrio</taxon>
    </lineage>
</organism>
<comment type="caution">
    <text evidence="2">The sequence shown here is derived from an EMBL/GenBank/DDBJ whole genome shotgun (WGS) entry which is preliminary data.</text>
</comment>
<dbReference type="AlphaFoldDB" id="A0A2N7JTZ2"/>
<protein>
    <submittedName>
        <fullName evidence="2">Uncharacterized protein</fullName>
    </submittedName>
</protein>
<reference evidence="3" key="1">
    <citation type="submission" date="2016-07" db="EMBL/GenBank/DDBJ databases">
        <title>Nontailed viruses are major unrecognized killers of bacteria in the ocean.</title>
        <authorList>
            <person name="Kauffman K."/>
            <person name="Hussain F."/>
            <person name="Yang J."/>
            <person name="Arevalo P."/>
            <person name="Brown J."/>
            <person name="Cutler M."/>
            <person name="Kelly L."/>
            <person name="Polz M.F."/>
        </authorList>
    </citation>
    <scope>NUCLEOTIDE SEQUENCE [LARGE SCALE GENOMIC DNA]</scope>
    <source>
        <strain evidence="3">10N.261.46.F8</strain>
    </source>
</reference>
<keyword evidence="1" id="KW-1133">Transmembrane helix</keyword>
<evidence type="ECO:0000313" key="2">
    <source>
        <dbReference type="EMBL" id="PMM61899.1"/>
    </source>
</evidence>
<feature type="transmembrane region" description="Helical" evidence="1">
    <location>
        <begin position="7"/>
        <end position="25"/>
    </location>
</feature>
<sequence>MVSLKSLSLRIGLFIAVLFLIPWFLSLGTYFSGYAHFENDEHDIILNAKSGLYKTIHSYEGQVYRVHRGIYASLGDSLYFFSLDGDYEMNLDPDFAAKVVTNDLENYFRGLTHVRIAEKEGKVVGLLQKDDIKKKFDQVVIQGRLKVWD</sequence>
<evidence type="ECO:0000313" key="3">
    <source>
        <dbReference type="Proteomes" id="UP000235406"/>
    </source>
</evidence>
<accession>A0A2N7JTZ2</accession>
<gene>
    <name evidence="2" type="ORF">BCT49_19480</name>
</gene>
<dbReference type="OrthoDB" id="5893000at2"/>
<dbReference type="Proteomes" id="UP000235406">
    <property type="component" value="Unassembled WGS sequence"/>
</dbReference>
<evidence type="ECO:0000256" key="1">
    <source>
        <dbReference type="SAM" id="Phobius"/>
    </source>
</evidence>
<keyword evidence="1" id="KW-0472">Membrane</keyword>
<dbReference type="RefSeq" id="WP_102438937.1">
    <property type="nucleotide sequence ID" value="NZ_CAWNVI010000179.1"/>
</dbReference>
<dbReference type="EMBL" id="MCZK01000179">
    <property type="protein sequence ID" value="PMM61899.1"/>
    <property type="molecule type" value="Genomic_DNA"/>
</dbReference>